<dbReference type="InterPro" id="IPR001915">
    <property type="entry name" value="Peptidase_M48"/>
</dbReference>
<dbReference type="GO" id="GO:0004222">
    <property type="term" value="F:metalloendopeptidase activity"/>
    <property type="evidence" value="ECO:0007669"/>
    <property type="project" value="InterPro"/>
</dbReference>
<reference evidence="15 16" key="1">
    <citation type="submission" date="2018-06" db="EMBL/GenBank/DDBJ databases">
        <title>Mucibacter soli gen. nov., sp. nov., a new member of the family Chitinophagaceae producing mucin.</title>
        <authorList>
            <person name="Kim M.-K."/>
            <person name="Park S."/>
            <person name="Kim T.-S."/>
            <person name="Joung Y."/>
            <person name="Han J.-H."/>
            <person name="Kim S.B."/>
        </authorList>
    </citation>
    <scope>NUCLEOTIDE SEQUENCE [LARGE SCALE GENOMIC DNA]</scope>
    <source>
        <strain evidence="15 16">R1-15</strain>
    </source>
</reference>
<keyword evidence="11 13" id="KW-0472">Membrane</keyword>
<evidence type="ECO:0000256" key="6">
    <source>
        <dbReference type="ARBA" id="ARBA00022723"/>
    </source>
</evidence>
<keyword evidence="7" id="KW-0378">Hydrolase</keyword>
<keyword evidence="10" id="KW-0482">Metalloprotease</keyword>
<evidence type="ECO:0000256" key="11">
    <source>
        <dbReference type="ARBA" id="ARBA00023136"/>
    </source>
</evidence>
<sequence length="713" mass="81472">MESYTYPAAPSGVSDDMIAPSLSFKKNVATVVGSIVAFVFLYLILLTLGILIGFCFAFAGGSLIYYVHNIWVILLGIGLMGIGVMICFFLIKFLFASKKEDHSNKIEATEDEYPELFAFVRKVSEDVGTTFPKHIYFTQEVNAFVSYDSNFRSLFFPVRKNLTIGMGLANMLNLSEFKAVLAHEFGHFSQKSMKAGSYVYQVNKVIYNMLYENSSYSSALQKWANMHQIFALCARITVKVVQAIQWILQRAYHVINKNYLGLSREMEFHADAISAKVSGSNNAIHALRRIDFAGACYSIVIDKYNVWLKENRRGQNAYTQQRLVAATLANESLLPLKNGLPVFNDTETNVYQKFNRVVINNQWASHPTRHQREEALSRLDIIGTVVDTPATVLFRSVTRLEETMTNQIYQDVHFHQPDEVQIGGDFAFENDLRQTREKYNYNAAYNGYYNNRNLCEFDPARVNAASITDIETYIRDTKDLLNKIIATQEDIAALEIVSDKKSDIRNFDFDGEKYNRENAALIKTKLEQLLKQLKKEQLTADETVYHYYYQKASAISADRGIWLRNCYIQYFTVLRLSLDNLNFINEMVALLETFYKDNTKEQAAILASNMESKMIAFKVKVLHAASVLKTVDSLKILPIPTTLEALQDTHYKYLAASSFNSEAIQKTIEFHNLFADWNYDVRMEAQKDLLDKQLQLSNAAIPITANTTVQNYY</sequence>
<dbReference type="AlphaFoldDB" id="A0A2W2AUC4"/>
<evidence type="ECO:0000256" key="7">
    <source>
        <dbReference type="ARBA" id="ARBA00022801"/>
    </source>
</evidence>
<evidence type="ECO:0000259" key="14">
    <source>
        <dbReference type="Pfam" id="PF01435"/>
    </source>
</evidence>
<dbReference type="GO" id="GO:0046872">
    <property type="term" value="F:metal ion binding"/>
    <property type="evidence" value="ECO:0007669"/>
    <property type="project" value="UniProtKB-KW"/>
</dbReference>
<dbReference type="PANTHER" id="PTHR43221">
    <property type="entry name" value="PROTEASE HTPX"/>
    <property type="match status" value="1"/>
</dbReference>
<dbReference type="PANTHER" id="PTHR43221:SF1">
    <property type="entry name" value="PROTEASE HTPX"/>
    <property type="match status" value="1"/>
</dbReference>
<keyword evidence="4" id="KW-0645">Protease</keyword>
<evidence type="ECO:0000256" key="2">
    <source>
        <dbReference type="ARBA" id="ARBA00004651"/>
    </source>
</evidence>
<dbReference type="Pfam" id="PF01435">
    <property type="entry name" value="Peptidase_M48"/>
    <property type="match status" value="1"/>
</dbReference>
<keyword evidence="9 13" id="KW-1133">Transmembrane helix</keyword>
<keyword evidence="3" id="KW-1003">Cell membrane</keyword>
<organism evidence="15 16">
    <name type="scientific">Taibaiella soli</name>
    <dbReference type="NCBI Taxonomy" id="1649169"/>
    <lineage>
        <taxon>Bacteria</taxon>
        <taxon>Pseudomonadati</taxon>
        <taxon>Bacteroidota</taxon>
        <taxon>Chitinophagia</taxon>
        <taxon>Chitinophagales</taxon>
        <taxon>Chitinophagaceae</taxon>
        <taxon>Taibaiella</taxon>
    </lineage>
</organism>
<protein>
    <recommendedName>
        <fullName evidence="14">Peptidase M48 domain-containing protein</fullName>
    </recommendedName>
</protein>
<dbReference type="Gene3D" id="3.30.2010.10">
    <property type="entry name" value="Metalloproteases ('zincins'), catalytic domain"/>
    <property type="match status" value="1"/>
</dbReference>
<evidence type="ECO:0000256" key="13">
    <source>
        <dbReference type="SAM" id="Phobius"/>
    </source>
</evidence>
<feature type="transmembrane region" description="Helical" evidence="13">
    <location>
        <begin position="70"/>
        <end position="95"/>
    </location>
</feature>
<evidence type="ECO:0000256" key="3">
    <source>
        <dbReference type="ARBA" id="ARBA00022475"/>
    </source>
</evidence>
<keyword evidence="16" id="KW-1185">Reference proteome</keyword>
<dbReference type="OrthoDB" id="9789270at2"/>
<dbReference type="EMBL" id="QKTW01000025">
    <property type="protein sequence ID" value="PZF71318.1"/>
    <property type="molecule type" value="Genomic_DNA"/>
</dbReference>
<evidence type="ECO:0000313" key="16">
    <source>
        <dbReference type="Proteomes" id="UP000248745"/>
    </source>
</evidence>
<dbReference type="Proteomes" id="UP000248745">
    <property type="component" value="Unassembled WGS sequence"/>
</dbReference>
<feature type="transmembrane region" description="Helical" evidence="13">
    <location>
        <begin position="31"/>
        <end position="64"/>
    </location>
</feature>
<comment type="subcellular location">
    <subcellularLocation>
        <location evidence="2">Cell membrane</location>
        <topology evidence="2">Multi-pass membrane protein</topology>
    </subcellularLocation>
</comment>
<evidence type="ECO:0000256" key="9">
    <source>
        <dbReference type="ARBA" id="ARBA00022989"/>
    </source>
</evidence>
<dbReference type="CDD" id="cd07328">
    <property type="entry name" value="M48_Ste24p_like"/>
    <property type="match status" value="1"/>
</dbReference>
<dbReference type="GO" id="GO:0006508">
    <property type="term" value="P:proteolysis"/>
    <property type="evidence" value="ECO:0007669"/>
    <property type="project" value="UniProtKB-KW"/>
</dbReference>
<evidence type="ECO:0000256" key="10">
    <source>
        <dbReference type="ARBA" id="ARBA00023049"/>
    </source>
</evidence>
<keyword evidence="5 13" id="KW-0812">Transmembrane</keyword>
<dbReference type="RefSeq" id="WP_111000463.1">
    <property type="nucleotide sequence ID" value="NZ_QKTW01000025.1"/>
</dbReference>
<feature type="coiled-coil region" evidence="12">
    <location>
        <begin position="516"/>
        <end position="543"/>
    </location>
</feature>
<keyword evidence="6" id="KW-0479">Metal-binding</keyword>
<name>A0A2W2AUC4_9BACT</name>
<dbReference type="InterPro" id="IPR050083">
    <property type="entry name" value="HtpX_protease"/>
</dbReference>
<keyword evidence="8" id="KW-0862">Zinc</keyword>
<dbReference type="GO" id="GO:0005886">
    <property type="term" value="C:plasma membrane"/>
    <property type="evidence" value="ECO:0007669"/>
    <property type="project" value="UniProtKB-SubCell"/>
</dbReference>
<comment type="caution">
    <text evidence="15">The sequence shown here is derived from an EMBL/GenBank/DDBJ whole genome shotgun (WGS) entry which is preliminary data.</text>
</comment>
<keyword evidence="12" id="KW-0175">Coiled coil</keyword>
<proteinExistence type="predicted"/>
<evidence type="ECO:0000256" key="5">
    <source>
        <dbReference type="ARBA" id="ARBA00022692"/>
    </source>
</evidence>
<evidence type="ECO:0000313" key="15">
    <source>
        <dbReference type="EMBL" id="PZF71318.1"/>
    </source>
</evidence>
<gene>
    <name evidence="15" type="ORF">DN068_18660</name>
</gene>
<comment type="cofactor">
    <cofactor evidence="1">
        <name>Zn(2+)</name>
        <dbReference type="ChEBI" id="CHEBI:29105"/>
    </cofactor>
</comment>
<evidence type="ECO:0000256" key="8">
    <source>
        <dbReference type="ARBA" id="ARBA00022833"/>
    </source>
</evidence>
<evidence type="ECO:0000256" key="1">
    <source>
        <dbReference type="ARBA" id="ARBA00001947"/>
    </source>
</evidence>
<feature type="domain" description="Peptidase M48" evidence="14">
    <location>
        <begin position="161"/>
        <end position="378"/>
    </location>
</feature>
<evidence type="ECO:0000256" key="12">
    <source>
        <dbReference type="SAM" id="Coils"/>
    </source>
</evidence>
<evidence type="ECO:0000256" key="4">
    <source>
        <dbReference type="ARBA" id="ARBA00022670"/>
    </source>
</evidence>
<accession>A0A2W2AUC4</accession>